<accession>A0A6A8DE21</accession>
<dbReference type="Proteomes" id="UP000799092">
    <property type="component" value="Unassembled WGS sequence"/>
</dbReference>
<dbReference type="EMBL" id="WJNG01000003">
    <property type="protein sequence ID" value="MRH42089.1"/>
    <property type="molecule type" value="Genomic_DNA"/>
</dbReference>
<feature type="domain" description="ORC1/DEAH AAA+ ATPase" evidence="2">
    <location>
        <begin position="50"/>
        <end position="213"/>
    </location>
</feature>
<dbReference type="Pfam" id="PF13401">
    <property type="entry name" value="AAA_22"/>
    <property type="match status" value="1"/>
</dbReference>
<protein>
    <submittedName>
        <fullName evidence="3">AAA family ATPase</fullName>
    </submittedName>
</protein>
<feature type="compositionally biased region" description="Basic and acidic residues" evidence="1">
    <location>
        <begin position="361"/>
        <end position="373"/>
    </location>
</feature>
<feature type="region of interest" description="Disordered" evidence="1">
    <location>
        <begin position="343"/>
        <end position="373"/>
    </location>
</feature>
<evidence type="ECO:0000256" key="1">
    <source>
        <dbReference type="SAM" id="MobiDB-lite"/>
    </source>
</evidence>
<dbReference type="Gene3D" id="3.40.50.300">
    <property type="entry name" value="P-loop containing nucleotide triphosphate hydrolases"/>
    <property type="match status" value="1"/>
</dbReference>
<gene>
    <name evidence="3" type="ORF">GH741_05295</name>
</gene>
<dbReference type="InterPro" id="IPR027417">
    <property type="entry name" value="P-loop_NTPase"/>
</dbReference>
<organism evidence="3 4">
    <name type="scientific">Aquibacillus halophilus</name>
    <dbReference type="NCBI Taxonomy" id="930132"/>
    <lineage>
        <taxon>Bacteria</taxon>
        <taxon>Bacillati</taxon>
        <taxon>Bacillota</taxon>
        <taxon>Bacilli</taxon>
        <taxon>Bacillales</taxon>
        <taxon>Bacillaceae</taxon>
        <taxon>Aquibacillus</taxon>
    </lineage>
</organism>
<keyword evidence="4" id="KW-1185">Reference proteome</keyword>
<dbReference type="SUPFAM" id="SSF52540">
    <property type="entry name" value="P-loop containing nucleoside triphosphate hydrolases"/>
    <property type="match status" value="1"/>
</dbReference>
<dbReference type="AlphaFoldDB" id="A0A6A8DE21"/>
<evidence type="ECO:0000259" key="2">
    <source>
        <dbReference type="Pfam" id="PF13401"/>
    </source>
</evidence>
<comment type="caution">
    <text evidence="3">The sequence shown here is derived from an EMBL/GenBank/DDBJ whole genome shotgun (WGS) entry which is preliminary data.</text>
</comment>
<sequence length="373" mass="42591">MSSKANNSKAEILLESKEQKISYFEKFTASHPKLIQVMKKLKNEIYSQSNSDILMVVGPSGVGKSKLFERTLISILKDFSSEMEVDKGMIPIAGMELPNPDLGKFSWKDFYYRVLLQLTEPLIDDKIDIEAMLRNKQGSLDGKKAGTAPELRRSVEKAFDNRKTKAFLIDEAQHFFNIGSRSISTKQFNSIKSLANMANTKIVLFGTYQLNEVINLDGQLSRRVKELHFPKYDYSNPDEVKMFKSILFSFQRNLPVEEQPDLIQYHEYIYEHCVGCTGILKRWLQRCLSDALESGHKTITFENLKRNALQNKKLLTLAHEAINGEGEFLDNDNDIDELKRLLKTNKRQEKPSKASVNKTPGKRDPGRDKVGAS</sequence>
<dbReference type="OrthoDB" id="9086539at2"/>
<evidence type="ECO:0000313" key="4">
    <source>
        <dbReference type="Proteomes" id="UP000799092"/>
    </source>
</evidence>
<proteinExistence type="predicted"/>
<feature type="compositionally biased region" description="Basic and acidic residues" evidence="1">
    <location>
        <begin position="343"/>
        <end position="352"/>
    </location>
</feature>
<dbReference type="GO" id="GO:0016887">
    <property type="term" value="F:ATP hydrolysis activity"/>
    <property type="evidence" value="ECO:0007669"/>
    <property type="project" value="InterPro"/>
</dbReference>
<dbReference type="InterPro" id="IPR049945">
    <property type="entry name" value="AAA_22"/>
</dbReference>
<reference evidence="3" key="1">
    <citation type="submission" date="2019-11" db="EMBL/GenBank/DDBJ databases">
        <authorList>
            <person name="Li J."/>
        </authorList>
    </citation>
    <scope>NUCLEOTIDE SEQUENCE</scope>
    <source>
        <strain evidence="3">B6B</strain>
    </source>
</reference>
<evidence type="ECO:0000313" key="3">
    <source>
        <dbReference type="EMBL" id="MRH42089.1"/>
    </source>
</evidence>
<dbReference type="RefSeq" id="WP_153735738.1">
    <property type="nucleotide sequence ID" value="NZ_WJNG01000003.1"/>
</dbReference>
<name>A0A6A8DE21_9BACI</name>